<comment type="caution">
    <text evidence="2">The sequence shown here is derived from an EMBL/GenBank/DDBJ whole genome shotgun (WGS) entry which is preliminary data.</text>
</comment>
<dbReference type="GO" id="GO:0003677">
    <property type="term" value="F:DNA binding"/>
    <property type="evidence" value="ECO:0007669"/>
    <property type="project" value="InterPro"/>
</dbReference>
<evidence type="ECO:0000313" key="2">
    <source>
        <dbReference type="EMBL" id="OGC18787.1"/>
    </source>
</evidence>
<dbReference type="Proteomes" id="UP000178417">
    <property type="component" value="Unassembled WGS sequence"/>
</dbReference>
<dbReference type="SMART" id="SM00530">
    <property type="entry name" value="HTH_XRE"/>
    <property type="match status" value="1"/>
</dbReference>
<dbReference type="AlphaFoldDB" id="A0A1F4SEF3"/>
<dbReference type="STRING" id="1802579.A2310_00585"/>
<name>A0A1F4SEF3_UNCSA</name>
<dbReference type="Gene3D" id="1.10.260.40">
    <property type="entry name" value="lambda repressor-like DNA-binding domains"/>
    <property type="match status" value="1"/>
</dbReference>
<dbReference type="Pfam" id="PF13443">
    <property type="entry name" value="HTH_26"/>
    <property type="match status" value="1"/>
</dbReference>
<accession>A0A1F4SEF3</accession>
<dbReference type="PROSITE" id="PS50943">
    <property type="entry name" value="HTH_CROC1"/>
    <property type="match status" value="1"/>
</dbReference>
<sequence>MQYKTSEIVKRIAKNIKKHRKISYTKLAKKAGVNFSTLEKIIYPRVQDVQISTLSKIAKALGVTVDALIK</sequence>
<evidence type="ECO:0000259" key="1">
    <source>
        <dbReference type="PROSITE" id="PS50943"/>
    </source>
</evidence>
<reference evidence="2 3" key="1">
    <citation type="journal article" date="2016" name="Nat. Commun.">
        <title>Thousands of microbial genomes shed light on interconnected biogeochemical processes in an aquifer system.</title>
        <authorList>
            <person name="Anantharaman K."/>
            <person name="Brown C.T."/>
            <person name="Hug L.A."/>
            <person name="Sharon I."/>
            <person name="Castelle C.J."/>
            <person name="Probst A.J."/>
            <person name="Thomas B.C."/>
            <person name="Singh A."/>
            <person name="Wilkins M.J."/>
            <person name="Karaoz U."/>
            <person name="Brodie E.L."/>
            <person name="Williams K.H."/>
            <person name="Hubbard S.S."/>
            <person name="Banfield J.F."/>
        </authorList>
    </citation>
    <scope>NUCLEOTIDE SEQUENCE [LARGE SCALE GENOMIC DNA]</scope>
</reference>
<dbReference type="InterPro" id="IPR010982">
    <property type="entry name" value="Lambda_DNA-bd_dom_sf"/>
</dbReference>
<feature type="domain" description="HTH cro/C1-type" evidence="1">
    <location>
        <begin position="14"/>
        <end position="68"/>
    </location>
</feature>
<evidence type="ECO:0000313" key="3">
    <source>
        <dbReference type="Proteomes" id="UP000178417"/>
    </source>
</evidence>
<dbReference type="CDD" id="cd00093">
    <property type="entry name" value="HTH_XRE"/>
    <property type="match status" value="1"/>
</dbReference>
<dbReference type="InterPro" id="IPR001387">
    <property type="entry name" value="Cro/C1-type_HTH"/>
</dbReference>
<organism evidence="2 3">
    <name type="scientific">candidate division WOR-1 bacterium RIFOXYB2_FULL_37_13</name>
    <dbReference type="NCBI Taxonomy" id="1802579"/>
    <lineage>
        <taxon>Bacteria</taxon>
        <taxon>Bacillati</taxon>
        <taxon>Saganbacteria</taxon>
    </lineage>
</organism>
<dbReference type="EMBL" id="MEUB01000066">
    <property type="protein sequence ID" value="OGC18787.1"/>
    <property type="molecule type" value="Genomic_DNA"/>
</dbReference>
<protein>
    <recommendedName>
        <fullName evidence="1">HTH cro/C1-type domain-containing protein</fullName>
    </recommendedName>
</protein>
<gene>
    <name evidence="2" type="ORF">A2310_00585</name>
</gene>
<proteinExistence type="predicted"/>
<dbReference type="SUPFAM" id="SSF47413">
    <property type="entry name" value="lambda repressor-like DNA-binding domains"/>
    <property type="match status" value="1"/>
</dbReference>